<protein>
    <recommendedName>
        <fullName evidence="4">Retrotransposon gag domain-containing protein</fullName>
    </recommendedName>
</protein>
<evidence type="ECO:0000256" key="1">
    <source>
        <dbReference type="SAM" id="MobiDB-lite"/>
    </source>
</evidence>
<sequence length="220" mass="25403">MPPIRGSSSVDTLLSELGAKITAVFRKARPERYYGETHPGDWLHHIESLCSSCGITRGAWSRLAVIQLKGAARRWWESIGQDLNLVRWMDFCRNITEYFVGHFLYRERMADLTYAQGRRFFTRAAIWAHVHGESMEFPTYPDYDYLSSEVIYAEMHLRAERVYTPSTRELENVEDASSHVKAPAPHQPEVVGDDDARIDPEEEDPTEFFTEREDDETDGP</sequence>
<organism evidence="2 3">
    <name type="scientific">Ficus carica</name>
    <name type="common">Common fig</name>
    <dbReference type="NCBI Taxonomy" id="3494"/>
    <lineage>
        <taxon>Eukaryota</taxon>
        <taxon>Viridiplantae</taxon>
        <taxon>Streptophyta</taxon>
        <taxon>Embryophyta</taxon>
        <taxon>Tracheophyta</taxon>
        <taxon>Spermatophyta</taxon>
        <taxon>Magnoliopsida</taxon>
        <taxon>eudicotyledons</taxon>
        <taxon>Gunneridae</taxon>
        <taxon>Pentapetalae</taxon>
        <taxon>rosids</taxon>
        <taxon>fabids</taxon>
        <taxon>Rosales</taxon>
        <taxon>Moraceae</taxon>
        <taxon>Ficeae</taxon>
        <taxon>Ficus</taxon>
    </lineage>
</organism>
<keyword evidence="3" id="KW-1185">Reference proteome</keyword>
<name>A0AA87ZUX2_FICCA</name>
<comment type="caution">
    <text evidence="2">The sequence shown here is derived from an EMBL/GenBank/DDBJ whole genome shotgun (WGS) entry which is preliminary data.</text>
</comment>
<dbReference type="Proteomes" id="UP001187192">
    <property type="component" value="Unassembled WGS sequence"/>
</dbReference>
<gene>
    <name evidence="2" type="ORF">TIFTF001_009569</name>
</gene>
<evidence type="ECO:0000313" key="2">
    <source>
        <dbReference type="EMBL" id="GMN40354.1"/>
    </source>
</evidence>
<reference evidence="2" key="1">
    <citation type="submission" date="2023-07" db="EMBL/GenBank/DDBJ databases">
        <title>draft genome sequence of fig (Ficus carica).</title>
        <authorList>
            <person name="Takahashi T."/>
            <person name="Nishimura K."/>
        </authorList>
    </citation>
    <scope>NUCLEOTIDE SEQUENCE</scope>
</reference>
<accession>A0AA87ZUX2</accession>
<feature type="region of interest" description="Disordered" evidence="1">
    <location>
        <begin position="169"/>
        <end position="220"/>
    </location>
</feature>
<proteinExistence type="predicted"/>
<dbReference type="EMBL" id="BTGU01000011">
    <property type="protein sequence ID" value="GMN40354.1"/>
    <property type="molecule type" value="Genomic_DNA"/>
</dbReference>
<dbReference type="AlphaFoldDB" id="A0AA87ZUX2"/>
<evidence type="ECO:0008006" key="4">
    <source>
        <dbReference type="Google" id="ProtNLM"/>
    </source>
</evidence>
<evidence type="ECO:0000313" key="3">
    <source>
        <dbReference type="Proteomes" id="UP001187192"/>
    </source>
</evidence>
<feature type="compositionally biased region" description="Acidic residues" evidence="1">
    <location>
        <begin position="200"/>
        <end position="220"/>
    </location>
</feature>